<proteinExistence type="predicted"/>
<dbReference type="GeneID" id="36324047"/>
<sequence length="559" mass="61464">MTQVTGISPLRAATKKPPPPKPQMWWWWAVPMRRLRDPLQQDVGIILSNTATDRAEQYTRLAPLARRVFPLGRLTPRAFLFGTKACVYRTNTPLDLFGVVLMPAVHVQNQSRSEHASEKGSTHRHRHSPAPYSTNRADRTNALEPTTYVVNHVTLKFPLHQQPPPGKPTACWFCDFETKRWSDLQRHVARHALNKSEVTGEVLKCQELLENGEPCNWANTDAPAFLRHRERDHEIIPKGRMKAQENGAVKSEKGRSARKHKPYSKRSSRKAAASKKDDPNTGADITNVQGASGLSELATNLQQMSLATYQHAMAPQVVDPFDPEVLAALERLQLQQPAPHPAAFYGQEPSAAKGEVSSPSFEVYPVQDLQHDVAPYGWSQTTQPEAAPQDPLTLACESWFPAPEASLEQYAATYGAYEAAAPYGPQDAFEIFAPAYPAYDAPVSFAPQAPLEDCTQGHSAYLVAPPMPVAGSAWYAAPAATGSCFYPPQPEFCATWPSELLDIPAGMGFEQPNVEEAPFEEPASLSSSLDFLGFNFNADLTFGFLNSGGFSAPLVSGMF</sequence>
<gene>
    <name evidence="2" type="ORF">POSPLADRAFT_1046691</name>
</gene>
<evidence type="ECO:0000313" key="3">
    <source>
        <dbReference type="Proteomes" id="UP000194127"/>
    </source>
</evidence>
<feature type="compositionally biased region" description="Basic residues" evidence="1">
    <location>
        <begin position="256"/>
        <end position="273"/>
    </location>
</feature>
<feature type="compositionally biased region" description="Basic and acidic residues" evidence="1">
    <location>
        <begin position="112"/>
        <end position="121"/>
    </location>
</feature>
<dbReference type="OrthoDB" id="10293071at2759"/>
<evidence type="ECO:0000313" key="2">
    <source>
        <dbReference type="EMBL" id="OSX62334.1"/>
    </source>
</evidence>
<dbReference type="EMBL" id="KZ110597">
    <property type="protein sequence ID" value="OSX62334.1"/>
    <property type="molecule type" value="Genomic_DNA"/>
</dbReference>
<feature type="region of interest" description="Disordered" evidence="1">
    <location>
        <begin position="233"/>
        <end position="287"/>
    </location>
</feature>
<organism evidence="2 3">
    <name type="scientific">Postia placenta MAD-698-R-SB12</name>
    <dbReference type="NCBI Taxonomy" id="670580"/>
    <lineage>
        <taxon>Eukaryota</taxon>
        <taxon>Fungi</taxon>
        <taxon>Dikarya</taxon>
        <taxon>Basidiomycota</taxon>
        <taxon>Agaricomycotina</taxon>
        <taxon>Agaricomycetes</taxon>
        <taxon>Polyporales</taxon>
        <taxon>Adustoporiaceae</taxon>
        <taxon>Rhodonia</taxon>
    </lineage>
</organism>
<dbReference type="AlphaFoldDB" id="A0A1X6N159"/>
<reference evidence="2 3" key="1">
    <citation type="submission" date="2017-04" db="EMBL/GenBank/DDBJ databases">
        <title>Genome Sequence of the Model Brown-Rot Fungus Postia placenta SB12.</title>
        <authorList>
            <consortium name="DOE Joint Genome Institute"/>
            <person name="Gaskell J."/>
            <person name="Kersten P."/>
            <person name="Larrondo L.F."/>
            <person name="Canessa P."/>
            <person name="Martinez D."/>
            <person name="Hibbett D."/>
            <person name="Schmoll M."/>
            <person name="Kubicek C.P."/>
            <person name="Martinez A.T."/>
            <person name="Yadav J."/>
            <person name="Master E."/>
            <person name="Magnuson J.K."/>
            <person name="James T."/>
            <person name="Yaver D."/>
            <person name="Berka R."/>
            <person name="Labutti K."/>
            <person name="Lipzen A."/>
            <person name="Aerts A."/>
            <person name="Barry K."/>
            <person name="Henrissat B."/>
            <person name="Blanchette R."/>
            <person name="Grigoriev I."/>
            <person name="Cullen D."/>
        </authorList>
    </citation>
    <scope>NUCLEOTIDE SEQUENCE [LARGE SCALE GENOMIC DNA]</scope>
    <source>
        <strain evidence="2 3">MAD-698-R-SB12</strain>
    </source>
</reference>
<protein>
    <submittedName>
        <fullName evidence="2">Uncharacterized protein</fullName>
    </submittedName>
</protein>
<feature type="region of interest" description="Disordered" evidence="1">
    <location>
        <begin position="110"/>
        <end position="138"/>
    </location>
</feature>
<keyword evidence="3" id="KW-1185">Reference proteome</keyword>
<accession>A0A1X6N159</accession>
<dbReference type="Proteomes" id="UP000194127">
    <property type="component" value="Unassembled WGS sequence"/>
</dbReference>
<evidence type="ECO:0000256" key="1">
    <source>
        <dbReference type="SAM" id="MobiDB-lite"/>
    </source>
</evidence>
<feature type="region of interest" description="Disordered" evidence="1">
    <location>
        <begin position="1"/>
        <end position="20"/>
    </location>
</feature>
<name>A0A1X6N159_9APHY</name>
<dbReference type="RefSeq" id="XP_024339128.1">
    <property type="nucleotide sequence ID" value="XM_024479097.1"/>
</dbReference>